<feature type="transmembrane region" description="Helical" evidence="1">
    <location>
        <begin position="12"/>
        <end position="32"/>
    </location>
</feature>
<keyword evidence="1" id="KW-0812">Transmembrane</keyword>
<accession>A0AA88IF95</accession>
<name>A0AA88IF95_ARTSF</name>
<evidence type="ECO:0000256" key="1">
    <source>
        <dbReference type="SAM" id="Phobius"/>
    </source>
</evidence>
<keyword evidence="1" id="KW-1133">Transmembrane helix</keyword>
<dbReference type="PANTHER" id="PTHR47163:SF2">
    <property type="entry name" value="SI:DKEY-17M8.2"/>
    <property type="match status" value="1"/>
</dbReference>
<gene>
    <name evidence="3" type="ORF">QYM36_001787</name>
</gene>
<evidence type="ECO:0000313" key="4">
    <source>
        <dbReference type="Proteomes" id="UP001187531"/>
    </source>
</evidence>
<evidence type="ECO:0000259" key="2">
    <source>
        <dbReference type="SMART" id="SM01126"/>
    </source>
</evidence>
<reference evidence="3" key="1">
    <citation type="submission" date="2023-07" db="EMBL/GenBank/DDBJ databases">
        <title>Chromosome-level genome assembly of Artemia franciscana.</title>
        <authorList>
            <person name="Jo E."/>
        </authorList>
    </citation>
    <scope>NUCLEOTIDE SEQUENCE</scope>
    <source>
        <tissue evidence="3">Whole body</tissue>
    </source>
</reference>
<dbReference type="EMBL" id="JAVRJZ010000004">
    <property type="protein sequence ID" value="KAK2723226.1"/>
    <property type="molecule type" value="Genomic_DNA"/>
</dbReference>
<proteinExistence type="predicted"/>
<dbReference type="AlphaFoldDB" id="A0AA88IF95"/>
<dbReference type="SMART" id="SM01126">
    <property type="entry name" value="DDE_Tnp_IS1595"/>
    <property type="match status" value="1"/>
</dbReference>
<comment type="caution">
    <text evidence="3">The sequence shown here is derived from an EMBL/GenBank/DDBJ whole genome shotgun (WGS) entry which is preliminary data.</text>
</comment>
<keyword evidence="1" id="KW-0472">Membrane</keyword>
<sequence>MRTHTGIDPCAIIISTLFLMGGRPLSQVWVFGRIEMVSKRKFIIPVLDGGETLRRDKETLITLIQRYIRPGSIIVSIYWAAYSSLSDLGFTHHQINHFNNFVDPDVTIPTQFIEKLWWSLKKNCKRLGMRSMYLKQYIAKFLFLETYEPEEHLHYFLTEAKKPYPLGSEPSPSRVVEAEAKQGAYSDDILIFD</sequence>
<dbReference type="Pfam" id="PF12762">
    <property type="entry name" value="DDE_Tnp_IS1595"/>
    <property type="match status" value="1"/>
</dbReference>
<dbReference type="InterPro" id="IPR053164">
    <property type="entry name" value="IS1016-like_transposase"/>
</dbReference>
<organism evidence="3 4">
    <name type="scientific">Artemia franciscana</name>
    <name type="common">Brine shrimp</name>
    <name type="synonym">Artemia sanfranciscana</name>
    <dbReference type="NCBI Taxonomy" id="6661"/>
    <lineage>
        <taxon>Eukaryota</taxon>
        <taxon>Metazoa</taxon>
        <taxon>Ecdysozoa</taxon>
        <taxon>Arthropoda</taxon>
        <taxon>Crustacea</taxon>
        <taxon>Branchiopoda</taxon>
        <taxon>Anostraca</taxon>
        <taxon>Artemiidae</taxon>
        <taxon>Artemia</taxon>
    </lineage>
</organism>
<keyword evidence="4" id="KW-1185">Reference proteome</keyword>
<dbReference type="PANTHER" id="PTHR47163">
    <property type="entry name" value="DDE_TNP_IS1595 DOMAIN-CONTAINING PROTEIN"/>
    <property type="match status" value="1"/>
</dbReference>
<dbReference type="Proteomes" id="UP001187531">
    <property type="component" value="Unassembled WGS sequence"/>
</dbReference>
<protein>
    <recommendedName>
        <fullName evidence="2">ISXO2-like transposase domain-containing protein</fullName>
    </recommendedName>
</protein>
<dbReference type="InterPro" id="IPR024445">
    <property type="entry name" value="Tnp_ISXO2-like"/>
</dbReference>
<evidence type="ECO:0000313" key="3">
    <source>
        <dbReference type="EMBL" id="KAK2723226.1"/>
    </source>
</evidence>
<feature type="domain" description="ISXO2-like transposase" evidence="2">
    <location>
        <begin position="19"/>
        <end position="146"/>
    </location>
</feature>